<dbReference type="Pfam" id="PF04542">
    <property type="entry name" value="Sigma70_r2"/>
    <property type="match status" value="1"/>
</dbReference>
<dbReference type="KEGG" id="alus:STSP2_01639"/>
<dbReference type="InterPro" id="IPR013325">
    <property type="entry name" value="RNA_pol_sigma_r2"/>
</dbReference>
<dbReference type="OrthoDB" id="6383365at2"/>
<keyword evidence="3" id="KW-0731">Sigma factor</keyword>
<evidence type="ECO:0000259" key="5">
    <source>
        <dbReference type="Pfam" id="PF04542"/>
    </source>
</evidence>
<dbReference type="RefSeq" id="WP_146661505.1">
    <property type="nucleotide sequence ID" value="NZ_CP019791.1"/>
</dbReference>
<evidence type="ECO:0000256" key="3">
    <source>
        <dbReference type="ARBA" id="ARBA00023082"/>
    </source>
</evidence>
<keyword evidence="2" id="KW-0805">Transcription regulation</keyword>
<dbReference type="InterPro" id="IPR039425">
    <property type="entry name" value="RNA_pol_sigma-70-like"/>
</dbReference>
<keyword evidence="7" id="KW-1185">Reference proteome</keyword>
<dbReference type="SUPFAM" id="SSF88659">
    <property type="entry name" value="Sigma3 and sigma4 domains of RNA polymerase sigma factors"/>
    <property type="match status" value="1"/>
</dbReference>
<feature type="domain" description="RNA polymerase sigma-70 region 2" evidence="5">
    <location>
        <begin position="32"/>
        <end position="99"/>
    </location>
</feature>
<proteinExistence type="inferred from homology"/>
<dbReference type="GO" id="GO:0006352">
    <property type="term" value="P:DNA-templated transcription initiation"/>
    <property type="evidence" value="ECO:0007669"/>
    <property type="project" value="InterPro"/>
</dbReference>
<dbReference type="Gene3D" id="1.10.1740.10">
    <property type="match status" value="1"/>
</dbReference>
<dbReference type="Gene3D" id="1.10.10.10">
    <property type="entry name" value="Winged helix-like DNA-binding domain superfamily/Winged helix DNA-binding domain"/>
    <property type="match status" value="1"/>
</dbReference>
<dbReference type="InterPro" id="IPR007627">
    <property type="entry name" value="RNA_pol_sigma70_r2"/>
</dbReference>
<evidence type="ECO:0000313" key="7">
    <source>
        <dbReference type="Proteomes" id="UP000189674"/>
    </source>
</evidence>
<sequence length="193" mass="22554">MEDYKAKNVNKDLASSAEAHSDPAYASRFFRLFMQNQKKLFKYILMLVPCRSDAEDILQDTATLMWTKFDEFKPGTNFAAWGIKIAHFKVLRYYRSRKRLHVPITDDILEIVTEQAVQAVDEKDHKIKVLQQCMKELPEKDRALIELRYDRGLAPKKVAQKVSRPVRGIYKSLSRIHNSLLVCVRRRLNQEGL</sequence>
<dbReference type="AlphaFoldDB" id="A0A1U9NKY1"/>
<accession>A0A1U9NKY1</accession>
<dbReference type="Proteomes" id="UP000189674">
    <property type="component" value="Chromosome"/>
</dbReference>
<dbReference type="NCBIfam" id="TIGR02937">
    <property type="entry name" value="sigma70-ECF"/>
    <property type="match status" value="1"/>
</dbReference>
<dbReference type="SUPFAM" id="SSF88946">
    <property type="entry name" value="Sigma2 domain of RNA polymerase sigma factors"/>
    <property type="match status" value="1"/>
</dbReference>
<dbReference type="PANTHER" id="PTHR43133">
    <property type="entry name" value="RNA POLYMERASE ECF-TYPE SIGMA FACTO"/>
    <property type="match status" value="1"/>
</dbReference>
<dbReference type="InterPro" id="IPR036388">
    <property type="entry name" value="WH-like_DNA-bd_sf"/>
</dbReference>
<gene>
    <name evidence="6" type="ORF">STSP2_01639</name>
</gene>
<protein>
    <submittedName>
        <fullName evidence="6">RNA polymerase sigma factor</fullName>
    </submittedName>
</protein>
<dbReference type="EMBL" id="CP019791">
    <property type="protein sequence ID" value="AQT68475.1"/>
    <property type="molecule type" value="Genomic_DNA"/>
</dbReference>
<dbReference type="InterPro" id="IPR014284">
    <property type="entry name" value="RNA_pol_sigma-70_dom"/>
</dbReference>
<dbReference type="NCBIfam" id="TIGR02989">
    <property type="entry name" value="Sig-70_gvs1"/>
    <property type="match status" value="1"/>
</dbReference>
<dbReference type="GO" id="GO:0016987">
    <property type="term" value="F:sigma factor activity"/>
    <property type="evidence" value="ECO:0007669"/>
    <property type="project" value="UniProtKB-KW"/>
</dbReference>
<evidence type="ECO:0000256" key="4">
    <source>
        <dbReference type="ARBA" id="ARBA00023163"/>
    </source>
</evidence>
<keyword evidence="4" id="KW-0804">Transcription</keyword>
<dbReference type="PANTHER" id="PTHR43133:SF51">
    <property type="entry name" value="RNA POLYMERASE SIGMA FACTOR"/>
    <property type="match status" value="1"/>
</dbReference>
<evidence type="ECO:0000256" key="2">
    <source>
        <dbReference type="ARBA" id="ARBA00023015"/>
    </source>
</evidence>
<organism evidence="6 7">
    <name type="scientific">Anaerohalosphaera lusitana</name>
    <dbReference type="NCBI Taxonomy" id="1936003"/>
    <lineage>
        <taxon>Bacteria</taxon>
        <taxon>Pseudomonadati</taxon>
        <taxon>Planctomycetota</taxon>
        <taxon>Phycisphaerae</taxon>
        <taxon>Sedimentisphaerales</taxon>
        <taxon>Anaerohalosphaeraceae</taxon>
        <taxon>Anaerohalosphaera</taxon>
    </lineage>
</organism>
<dbReference type="InterPro" id="IPR013324">
    <property type="entry name" value="RNA_pol_sigma_r3/r4-like"/>
</dbReference>
<evidence type="ECO:0000313" key="6">
    <source>
        <dbReference type="EMBL" id="AQT68475.1"/>
    </source>
</evidence>
<dbReference type="STRING" id="1936003.STSP2_01639"/>
<reference evidence="7" key="1">
    <citation type="submission" date="2017-02" db="EMBL/GenBank/DDBJ databases">
        <title>Comparative genomics and description of representatives of a novel lineage of planctomycetes thriving in anoxic sediments.</title>
        <authorList>
            <person name="Spring S."/>
            <person name="Bunk B."/>
            <person name="Sproer C."/>
        </authorList>
    </citation>
    <scope>NUCLEOTIDE SEQUENCE [LARGE SCALE GENOMIC DNA]</scope>
    <source>
        <strain evidence="7">ST-NAGAB-D1</strain>
    </source>
</reference>
<comment type="similarity">
    <text evidence="1">Belongs to the sigma-70 factor family. ECF subfamily.</text>
</comment>
<name>A0A1U9NKY1_9BACT</name>
<dbReference type="InterPro" id="IPR014331">
    <property type="entry name" value="RNA_pol_sigma70_ECF_RHOBA"/>
</dbReference>
<evidence type="ECO:0000256" key="1">
    <source>
        <dbReference type="ARBA" id="ARBA00010641"/>
    </source>
</evidence>